<sequence length="386" mass="43088">MTRWSNRLFWIALGPGLLLLAAVGWWSFREDDTAAESFAGLGETQEGFPQARPGTELRFPEDHGAHPDYRIEWWYLTANLRDAQGNPLGMQWTLFRQALAPPDANSAPVSPWQTRQLWMAHAALSKGDTHLVAERFARGDTGQAGVKLAPFRAWLDNWQLTSRVDDSQADAFSDMTLSVQAQDSDGEDFGYRLQLKAQGPLVAHGEAGFSQKSADGQGSFYYSQPFYRVEGEVTLNGENLPVSGQAWLDREWSSQLLGPTQSGWDWFSLHLKDGHRLMAFRLRGGGKDKDSAYVSGSWITPQGELTPLKNDEVTLTPLETRQVAGREVPTRWRLALPDQAREFIVTARNPNRWMGTSFPYWEGAVTVRNSGDGALAGEGYLEMTGY</sequence>
<dbReference type="Gene3D" id="2.40.370.10">
    <property type="entry name" value="AttH-like domain"/>
    <property type="match status" value="2"/>
</dbReference>
<dbReference type="InterPro" id="IPR023374">
    <property type="entry name" value="AttH-like_dom_sf"/>
</dbReference>
<evidence type="ECO:0000313" key="3">
    <source>
        <dbReference type="Proteomes" id="UP000321272"/>
    </source>
</evidence>
<gene>
    <name evidence="2" type="ORF">FGL86_03025</name>
</gene>
<dbReference type="PANTHER" id="PTHR38591:SF1">
    <property type="entry name" value="BLL1000 PROTEIN"/>
    <property type="match status" value="1"/>
</dbReference>
<dbReference type="Proteomes" id="UP000321272">
    <property type="component" value="Chromosome"/>
</dbReference>
<dbReference type="InterPro" id="IPR010791">
    <property type="entry name" value="AttH_dom"/>
</dbReference>
<dbReference type="Pfam" id="PF07143">
    <property type="entry name" value="CrtC"/>
    <property type="match status" value="1"/>
</dbReference>
<organism evidence="2 3">
    <name type="scientific">Pistricoccus aurantiacus</name>
    <dbReference type="NCBI Taxonomy" id="1883414"/>
    <lineage>
        <taxon>Bacteria</taxon>
        <taxon>Pseudomonadati</taxon>
        <taxon>Pseudomonadota</taxon>
        <taxon>Gammaproteobacteria</taxon>
        <taxon>Oceanospirillales</taxon>
        <taxon>Halomonadaceae</taxon>
        <taxon>Pistricoccus</taxon>
    </lineage>
</organism>
<protein>
    <submittedName>
        <fullName evidence="2">Iron ABC transporter permease</fullName>
    </submittedName>
</protein>
<dbReference type="SUPFAM" id="SSF159245">
    <property type="entry name" value="AttH-like"/>
    <property type="match status" value="1"/>
</dbReference>
<dbReference type="AlphaFoldDB" id="A0A5B8SVK3"/>
<dbReference type="KEGG" id="paur:FGL86_03025"/>
<accession>A0A5B8SVK3</accession>
<keyword evidence="3" id="KW-1185">Reference proteome</keyword>
<dbReference type="EMBL" id="CP042382">
    <property type="protein sequence ID" value="QEA40796.1"/>
    <property type="molecule type" value="Genomic_DNA"/>
</dbReference>
<feature type="domain" description="AttH" evidence="1">
    <location>
        <begin position="71"/>
        <end position="254"/>
    </location>
</feature>
<evidence type="ECO:0000259" key="1">
    <source>
        <dbReference type="Pfam" id="PF07143"/>
    </source>
</evidence>
<name>A0A5B8SVK3_9GAMM</name>
<dbReference type="Pfam" id="PF17186">
    <property type="entry name" value="Lipocalin_9"/>
    <property type="match status" value="1"/>
</dbReference>
<reference evidence="2 3" key="1">
    <citation type="submission" date="2019-06" db="EMBL/GenBank/DDBJ databases">
        <title>Genome analyses of bacteria isolated from kimchi.</title>
        <authorList>
            <person name="Lee S."/>
            <person name="Ahn S."/>
            <person name="Roh S."/>
        </authorList>
    </citation>
    <scope>NUCLEOTIDE SEQUENCE [LARGE SCALE GENOMIC DNA]</scope>
    <source>
        <strain evidence="2 3">CBA4606</strain>
    </source>
</reference>
<dbReference type="OrthoDB" id="9770826at2"/>
<dbReference type="PANTHER" id="PTHR38591">
    <property type="entry name" value="HYDROLASE"/>
    <property type="match status" value="1"/>
</dbReference>
<evidence type="ECO:0000313" key="2">
    <source>
        <dbReference type="EMBL" id="QEA40796.1"/>
    </source>
</evidence>
<proteinExistence type="predicted"/>